<dbReference type="PROSITE" id="PS50089">
    <property type="entry name" value="ZF_RING_2"/>
    <property type="match status" value="1"/>
</dbReference>
<dbReference type="Gene3D" id="3.30.40.10">
    <property type="entry name" value="Zinc/RING finger domain, C3HC4 (zinc finger)"/>
    <property type="match status" value="1"/>
</dbReference>
<dbReference type="InterPro" id="IPR001841">
    <property type="entry name" value="Znf_RING"/>
</dbReference>
<keyword evidence="5" id="KW-0175">Coiled coil</keyword>
<evidence type="ECO:0000313" key="7">
    <source>
        <dbReference type="EMBL" id="KAF5374397.1"/>
    </source>
</evidence>
<evidence type="ECO:0000256" key="2">
    <source>
        <dbReference type="ARBA" id="ARBA00022771"/>
    </source>
</evidence>
<dbReference type="Pfam" id="PF13639">
    <property type="entry name" value="zf-RING_2"/>
    <property type="match status" value="1"/>
</dbReference>
<dbReference type="InterPro" id="IPR017907">
    <property type="entry name" value="Znf_RING_CS"/>
</dbReference>
<dbReference type="SUPFAM" id="SSF57850">
    <property type="entry name" value="RING/U-box"/>
    <property type="match status" value="1"/>
</dbReference>
<dbReference type="GO" id="GO:0008270">
    <property type="term" value="F:zinc ion binding"/>
    <property type="evidence" value="ECO:0007669"/>
    <property type="project" value="UniProtKB-KW"/>
</dbReference>
<dbReference type="AlphaFoldDB" id="A0A8H5H0F7"/>
<dbReference type="EMBL" id="JAACJN010000102">
    <property type="protein sequence ID" value="KAF5374397.1"/>
    <property type="molecule type" value="Genomic_DNA"/>
</dbReference>
<comment type="caution">
    <text evidence="7">The sequence shown here is derived from an EMBL/GenBank/DDBJ whole genome shotgun (WGS) entry which is preliminary data.</text>
</comment>
<name>A0A8H5H0F7_9AGAR</name>
<evidence type="ECO:0000259" key="6">
    <source>
        <dbReference type="PROSITE" id="PS50089"/>
    </source>
</evidence>
<reference evidence="7 8" key="1">
    <citation type="journal article" date="2020" name="ISME J.">
        <title>Uncovering the hidden diversity of litter-decomposition mechanisms in mushroom-forming fungi.</title>
        <authorList>
            <person name="Floudas D."/>
            <person name="Bentzer J."/>
            <person name="Ahren D."/>
            <person name="Johansson T."/>
            <person name="Persson P."/>
            <person name="Tunlid A."/>
        </authorList>
    </citation>
    <scope>NUCLEOTIDE SEQUENCE [LARGE SCALE GENOMIC DNA]</scope>
    <source>
        <strain evidence="7 8">CBS 406.79</strain>
    </source>
</reference>
<sequence>MHARLEQALENQGKAEEEMERLRAKVKESVAEHTRISRIMGNLSKRNDDLKTQADRLYAQVDNSRHRLLALGGILDKAGECDICFENIDGDIRTAVQVIASCGHSVCHFCAAKLIEADPKCPVCTQLTWLSKDSIVGNYTANEAYKALGEARVVIKSVTSAL</sequence>
<feature type="domain" description="RING-type" evidence="6">
    <location>
        <begin position="81"/>
        <end position="125"/>
    </location>
</feature>
<keyword evidence="8" id="KW-1185">Reference proteome</keyword>
<evidence type="ECO:0000313" key="8">
    <source>
        <dbReference type="Proteomes" id="UP000518752"/>
    </source>
</evidence>
<evidence type="ECO:0000256" key="5">
    <source>
        <dbReference type="SAM" id="Coils"/>
    </source>
</evidence>
<dbReference type="SMART" id="SM00184">
    <property type="entry name" value="RING"/>
    <property type="match status" value="1"/>
</dbReference>
<dbReference type="Proteomes" id="UP000518752">
    <property type="component" value="Unassembled WGS sequence"/>
</dbReference>
<evidence type="ECO:0000256" key="1">
    <source>
        <dbReference type="ARBA" id="ARBA00022723"/>
    </source>
</evidence>
<keyword evidence="1" id="KW-0479">Metal-binding</keyword>
<keyword evidence="2 4" id="KW-0863">Zinc-finger</keyword>
<feature type="coiled-coil region" evidence="5">
    <location>
        <begin position="2"/>
        <end position="67"/>
    </location>
</feature>
<evidence type="ECO:0000256" key="3">
    <source>
        <dbReference type="ARBA" id="ARBA00022833"/>
    </source>
</evidence>
<accession>A0A8H5H0F7</accession>
<gene>
    <name evidence="7" type="ORF">D9757_011823</name>
</gene>
<evidence type="ECO:0000256" key="4">
    <source>
        <dbReference type="PROSITE-ProRule" id="PRU00175"/>
    </source>
</evidence>
<protein>
    <recommendedName>
        <fullName evidence="6">RING-type domain-containing protein</fullName>
    </recommendedName>
</protein>
<dbReference type="InterPro" id="IPR013083">
    <property type="entry name" value="Znf_RING/FYVE/PHD"/>
</dbReference>
<keyword evidence="3" id="KW-0862">Zinc</keyword>
<organism evidence="7 8">
    <name type="scientific">Collybiopsis confluens</name>
    <dbReference type="NCBI Taxonomy" id="2823264"/>
    <lineage>
        <taxon>Eukaryota</taxon>
        <taxon>Fungi</taxon>
        <taxon>Dikarya</taxon>
        <taxon>Basidiomycota</taxon>
        <taxon>Agaricomycotina</taxon>
        <taxon>Agaricomycetes</taxon>
        <taxon>Agaricomycetidae</taxon>
        <taxon>Agaricales</taxon>
        <taxon>Marasmiineae</taxon>
        <taxon>Omphalotaceae</taxon>
        <taxon>Collybiopsis</taxon>
    </lineage>
</organism>
<dbReference type="PROSITE" id="PS00518">
    <property type="entry name" value="ZF_RING_1"/>
    <property type="match status" value="1"/>
</dbReference>
<proteinExistence type="predicted"/>